<gene>
    <name evidence="2" type="ORF">TKK_018873</name>
</gene>
<comment type="caution">
    <text evidence="2">The sequence shown here is derived from an EMBL/GenBank/DDBJ whole genome shotgun (WGS) entry which is preliminary data.</text>
</comment>
<keyword evidence="3" id="KW-1185">Reference proteome</keyword>
<reference evidence="2 3" key="1">
    <citation type="journal article" date="2024" name="bioRxiv">
        <title>A reference genome for Trichogramma kaykai: A tiny desert-dwelling parasitoid wasp with competing sex-ratio distorters.</title>
        <authorList>
            <person name="Culotta J."/>
            <person name="Lindsey A.R."/>
        </authorList>
    </citation>
    <scope>NUCLEOTIDE SEQUENCE [LARGE SCALE GENOMIC DNA]</scope>
    <source>
        <strain evidence="2 3">KSX58</strain>
    </source>
</reference>
<evidence type="ECO:0000313" key="3">
    <source>
        <dbReference type="Proteomes" id="UP001627154"/>
    </source>
</evidence>
<feature type="region of interest" description="Disordered" evidence="1">
    <location>
        <begin position="1"/>
        <end position="26"/>
    </location>
</feature>
<name>A0ABD2VYH8_9HYME</name>
<organism evidence="2 3">
    <name type="scientific">Trichogramma kaykai</name>
    <dbReference type="NCBI Taxonomy" id="54128"/>
    <lineage>
        <taxon>Eukaryota</taxon>
        <taxon>Metazoa</taxon>
        <taxon>Ecdysozoa</taxon>
        <taxon>Arthropoda</taxon>
        <taxon>Hexapoda</taxon>
        <taxon>Insecta</taxon>
        <taxon>Pterygota</taxon>
        <taxon>Neoptera</taxon>
        <taxon>Endopterygota</taxon>
        <taxon>Hymenoptera</taxon>
        <taxon>Apocrita</taxon>
        <taxon>Proctotrupomorpha</taxon>
        <taxon>Chalcidoidea</taxon>
        <taxon>Trichogrammatidae</taxon>
        <taxon>Trichogramma</taxon>
    </lineage>
</organism>
<dbReference type="Proteomes" id="UP001627154">
    <property type="component" value="Unassembled WGS sequence"/>
</dbReference>
<accession>A0ABD2VYH8</accession>
<dbReference type="AlphaFoldDB" id="A0ABD2VYH8"/>
<sequence length="233" mass="26994">MSRAKNKRSQKRHDKPGRPSKKQRAFNGGRKRLDIFEKIENVSEKTLYRRAEEFAAQCNNDVKFIELALKIARKKNGCDDSATIIETNKNEKCDGDSALSFSLDLDGDDQIEEFTSQAYLFVSCMNIIQMSCNLHGHDHCWVNPSPQSIRFTRPLRMSFEKEDDEAITKEIRSRSNRISDVFNKAIYLSDPKLSLIHVNKRMKFHKSRIVPEKIEEFLLSNNSSQVIEEMDTD</sequence>
<protein>
    <submittedName>
        <fullName evidence="2">Uncharacterized protein</fullName>
    </submittedName>
</protein>
<evidence type="ECO:0000256" key="1">
    <source>
        <dbReference type="SAM" id="MobiDB-lite"/>
    </source>
</evidence>
<evidence type="ECO:0000313" key="2">
    <source>
        <dbReference type="EMBL" id="KAL3385501.1"/>
    </source>
</evidence>
<dbReference type="EMBL" id="JBJJXI010000155">
    <property type="protein sequence ID" value="KAL3385501.1"/>
    <property type="molecule type" value="Genomic_DNA"/>
</dbReference>
<feature type="compositionally biased region" description="Basic residues" evidence="1">
    <location>
        <begin position="1"/>
        <end position="24"/>
    </location>
</feature>
<proteinExistence type="predicted"/>